<keyword evidence="1" id="KW-0175">Coiled coil</keyword>
<evidence type="ECO:0008006" key="4">
    <source>
        <dbReference type="Google" id="ProtNLM"/>
    </source>
</evidence>
<feature type="coiled-coil region" evidence="1">
    <location>
        <begin position="99"/>
        <end position="126"/>
    </location>
</feature>
<gene>
    <name evidence="2" type="ORF">PMEA_00008277</name>
</gene>
<accession>A0AAU9WM92</accession>
<evidence type="ECO:0000313" key="2">
    <source>
        <dbReference type="EMBL" id="CAH3119127.1"/>
    </source>
</evidence>
<dbReference type="EMBL" id="CALNXJ010000017">
    <property type="protein sequence ID" value="CAH3119127.1"/>
    <property type="molecule type" value="Genomic_DNA"/>
</dbReference>
<proteinExistence type="predicted"/>
<reference evidence="2 3" key="1">
    <citation type="submission" date="2022-05" db="EMBL/GenBank/DDBJ databases">
        <authorList>
            <consortium name="Genoscope - CEA"/>
            <person name="William W."/>
        </authorList>
    </citation>
    <scope>NUCLEOTIDE SEQUENCE [LARGE SCALE GENOMIC DNA]</scope>
</reference>
<keyword evidence="3" id="KW-1185">Reference proteome</keyword>
<dbReference type="Gene3D" id="2.40.10.120">
    <property type="match status" value="1"/>
</dbReference>
<dbReference type="InterPro" id="IPR009003">
    <property type="entry name" value="Peptidase_S1_PA"/>
</dbReference>
<dbReference type="AlphaFoldDB" id="A0AAU9WM92"/>
<dbReference type="Pfam" id="PF13365">
    <property type="entry name" value="Trypsin_2"/>
    <property type="match status" value="1"/>
</dbReference>
<evidence type="ECO:0000313" key="3">
    <source>
        <dbReference type="Proteomes" id="UP001159428"/>
    </source>
</evidence>
<sequence length="384" mass="43611">MWSHPKSMSKGEVRKMDLLGENGRRAINSCVKVCICRKIEPWKRYDKDEAMCRILGCNLIDVDQYVDWDRALKVKDLDIGDIRYIVLNLENMGSQSYGRKRDESKLEMARNQKETIEAEYIDSAENMEMVEHGTGTVIQEHFVVTCRHVVETVLFDNSNEYVVFISNEQTKNKLFCRVIYDDAAKDLALLHCPKLNASKICPLQLSYEVQKVGLKFFCYGYPSSHHGSKALCVDGMISGTNQERYGRPELMVLCSSGLNHGFSGGPVLLKYDCEMIMIGVVKEKQIERRLAREEEEFLGQVYEKYVPKNVDDLTTEKIHEILEQINQKLNEGVRNYPSGLSNAITGATIKEFLNGASGTHKGWDCEELKELTVNVQSASSTTCS</sequence>
<name>A0AAU9WM92_9CNID</name>
<comment type="caution">
    <text evidence="2">The sequence shown here is derived from an EMBL/GenBank/DDBJ whole genome shotgun (WGS) entry which is preliminary data.</text>
</comment>
<dbReference type="Proteomes" id="UP001159428">
    <property type="component" value="Unassembled WGS sequence"/>
</dbReference>
<protein>
    <recommendedName>
        <fullName evidence="4">Serine protease</fullName>
    </recommendedName>
</protein>
<dbReference type="SUPFAM" id="SSF50494">
    <property type="entry name" value="Trypsin-like serine proteases"/>
    <property type="match status" value="1"/>
</dbReference>
<evidence type="ECO:0000256" key="1">
    <source>
        <dbReference type="SAM" id="Coils"/>
    </source>
</evidence>
<organism evidence="2 3">
    <name type="scientific">Pocillopora meandrina</name>
    <dbReference type="NCBI Taxonomy" id="46732"/>
    <lineage>
        <taxon>Eukaryota</taxon>
        <taxon>Metazoa</taxon>
        <taxon>Cnidaria</taxon>
        <taxon>Anthozoa</taxon>
        <taxon>Hexacorallia</taxon>
        <taxon>Scleractinia</taxon>
        <taxon>Astrocoeniina</taxon>
        <taxon>Pocilloporidae</taxon>
        <taxon>Pocillopora</taxon>
    </lineage>
</organism>